<organism evidence="4 5">
    <name type="scientific">Colletotrichum zoysiae</name>
    <dbReference type="NCBI Taxonomy" id="1216348"/>
    <lineage>
        <taxon>Eukaryota</taxon>
        <taxon>Fungi</taxon>
        <taxon>Dikarya</taxon>
        <taxon>Ascomycota</taxon>
        <taxon>Pezizomycotina</taxon>
        <taxon>Sordariomycetes</taxon>
        <taxon>Hypocreomycetidae</taxon>
        <taxon>Glomerellales</taxon>
        <taxon>Glomerellaceae</taxon>
        <taxon>Colletotrichum</taxon>
        <taxon>Colletotrichum graminicola species complex</taxon>
    </lineage>
</organism>
<gene>
    <name evidence="4" type="ORF">LX32DRAFT_500812</name>
</gene>
<dbReference type="SUPFAM" id="SSF48403">
    <property type="entry name" value="Ankyrin repeat"/>
    <property type="match status" value="1"/>
</dbReference>
<dbReference type="Pfam" id="PF24883">
    <property type="entry name" value="NPHP3_N"/>
    <property type="match status" value="1"/>
</dbReference>
<keyword evidence="5" id="KW-1185">Reference proteome</keyword>
<dbReference type="AlphaFoldDB" id="A0AAD9HL30"/>
<dbReference type="GO" id="GO:0003824">
    <property type="term" value="F:catalytic activity"/>
    <property type="evidence" value="ECO:0007669"/>
    <property type="project" value="InterPro"/>
</dbReference>
<evidence type="ECO:0000256" key="2">
    <source>
        <dbReference type="PROSITE-ProRule" id="PRU00023"/>
    </source>
</evidence>
<evidence type="ECO:0000256" key="1">
    <source>
        <dbReference type="ARBA" id="ARBA00022737"/>
    </source>
</evidence>
<dbReference type="InterPro" id="IPR056884">
    <property type="entry name" value="NPHP3-like_N"/>
</dbReference>
<dbReference type="SUPFAM" id="SSF52540">
    <property type="entry name" value="P-loop containing nucleoside triphosphate hydrolases"/>
    <property type="match status" value="1"/>
</dbReference>
<sequence length="927" mass="103276">RSMASPQALDSPDNYTVAWIAALSIERAAAEAMLDEEHATPAGFIKHDTDKNVYTWGRMGQHNVVIASLPAGVTGVASAATTAMSLLASLPSIRVGLLVGIGGGIARPDEGQDIRLGDIVVSQPDGTTGGVCQYDLFKAKHGNKKERKGFLNQPPTVLLSALAKIQARHKREDSKVTDFMQAMIQKYPKMGRKRGRKDPGFTYQGIENDRLFDASYDHIPGPGCQDCSAASEVQRDARDSTEPEIHYGIIASGNTLVKDAIARDQIVENVGEDCLCFEMEAAGLMNEFPCLVIRGICDYADSHKNDQWQQYASATAAAYGKELLLYVPVTEVRETKRALDVLVSVDNKLDHLKQTTFETKATVVHIASEHHVDKIMSWLQPPDPSTNSNQARKLRHEGTGRWLLEHPVFQSWCSGLRRYAWLHGLAGCGKTVLSTTVLDHLASNRDRRVLSFFFDFSDTRKQNLDGMLRSLAFQLYQSTATGTTRLDGLFRNHENGRHQPATKAMSDVLCEMLATSTGVCIVLDALDESTSRLELLKWMEDIVARPDLGHVQLLCTARPEPEFLVRFDRMMGKESWISLDRKAVNTDIREYVAGQLATRWEFQQKNLSQDLIEQIVTKVGGGADGMFRWAACQVNSLAECRSPRMIRDALQHLPKDLEETYERMLSNIPKRDKDNAIRLLRFLVHTHRPLALSEAIEILATDTRTEQPGFDKESRVFGENEVLGHCPSLMFIVEVRVYSWSKPQKELHLAHFSVKEYLRSVEEFGPYPSSVAITKTCLTYLRGVSGIHEIIIEGHYPFARLAAKIWTSHAASSQSCEEVFQASLAFIKEQGAFQLWGYLHHADCNEGYYRLFPPPAERSEFTYACLGGLARVAQEMMREGADVNAEGSYYNNALQAASFGGHYDIVKLLLDGGADAHKQGGRYGNAL</sequence>
<dbReference type="InterPro" id="IPR027417">
    <property type="entry name" value="P-loop_NTPase"/>
</dbReference>
<dbReference type="EMBL" id="MU842847">
    <property type="protein sequence ID" value="KAK2030818.1"/>
    <property type="molecule type" value="Genomic_DNA"/>
</dbReference>
<protein>
    <submittedName>
        <fullName evidence="4">Purine and uridine phosphorylase</fullName>
    </submittedName>
</protein>
<dbReference type="Gene3D" id="1.25.40.20">
    <property type="entry name" value="Ankyrin repeat-containing domain"/>
    <property type="match status" value="1"/>
</dbReference>
<dbReference type="SUPFAM" id="SSF53167">
    <property type="entry name" value="Purine and uridine phosphorylases"/>
    <property type="match status" value="1"/>
</dbReference>
<dbReference type="PROSITE" id="PS50088">
    <property type="entry name" value="ANK_REPEAT"/>
    <property type="match status" value="1"/>
</dbReference>
<evidence type="ECO:0000313" key="5">
    <source>
        <dbReference type="Proteomes" id="UP001232148"/>
    </source>
</evidence>
<dbReference type="InterPro" id="IPR002110">
    <property type="entry name" value="Ankyrin_rpt"/>
</dbReference>
<dbReference type="PANTHER" id="PTHR46082:SF11">
    <property type="entry name" value="AAA+ ATPASE DOMAIN-CONTAINING PROTEIN-RELATED"/>
    <property type="match status" value="1"/>
</dbReference>
<dbReference type="InterPro" id="IPR036770">
    <property type="entry name" value="Ankyrin_rpt-contain_sf"/>
</dbReference>
<keyword evidence="2" id="KW-0040">ANK repeat</keyword>
<feature type="non-terminal residue" evidence="4">
    <location>
        <position position="1"/>
    </location>
</feature>
<accession>A0AAD9HL30</accession>
<feature type="domain" description="NACHT" evidence="3">
    <location>
        <begin position="418"/>
        <end position="559"/>
    </location>
</feature>
<dbReference type="Gene3D" id="3.40.50.1580">
    <property type="entry name" value="Nucleoside phosphorylase domain"/>
    <property type="match status" value="1"/>
</dbReference>
<dbReference type="PROSITE" id="PS50837">
    <property type="entry name" value="NACHT"/>
    <property type="match status" value="1"/>
</dbReference>
<dbReference type="InterPro" id="IPR053137">
    <property type="entry name" value="NLR-like"/>
</dbReference>
<dbReference type="InterPro" id="IPR035994">
    <property type="entry name" value="Nucleoside_phosphorylase_sf"/>
</dbReference>
<proteinExistence type="predicted"/>
<comment type="caution">
    <text evidence="4">The sequence shown here is derived from an EMBL/GenBank/DDBJ whole genome shotgun (WGS) entry which is preliminary data.</text>
</comment>
<dbReference type="GO" id="GO:0009116">
    <property type="term" value="P:nucleoside metabolic process"/>
    <property type="evidence" value="ECO:0007669"/>
    <property type="project" value="InterPro"/>
</dbReference>
<keyword evidence="1" id="KW-0677">Repeat</keyword>
<feature type="non-terminal residue" evidence="4">
    <location>
        <position position="927"/>
    </location>
</feature>
<dbReference type="Proteomes" id="UP001232148">
    <property type="component" value="Unassembled WGS sequence"/>
</dbReference>
<dbReference type="SMART" id="SM00248">
    <property type="entry name" value="ANK"/>
    <property type="match status" value="2"/>
</dbReference>
<dbReference type="InterPro" id="IPR007111">
    <property type="entry name" value="NACHT_NTPase"/>
</dbReference>
<dbReference type="Gene3D" id="3.40.50.300">
    <property type="entry name" value="P-loop containing nucleotide triphosphate hydrolases"/>
    <property type="match status" value="1"/>
</dbReference>
<dbReference type="PANTHER" id="PTHR46082">
    <property type="entry name" value="ATP/GTP-BINDING PROTEIN-RELATED"/>
    <property type="match status" value="1"/>
</dbReference>
<name>A0AAD9HL30_9PEZI</name>
<feature type="repeat" description="ANK" evidence="2">
    <location>
        <begin position="889"/>
        <end position="921"/>
    </location>
</feature>
<dbReference type="Pfam" id="PF00023">
    <property type="entry name" value="Ank"/>
    <property type="match status" value="1"/>
</dbReference>
<evidence type="ECO:0000259" key="3">
    <source>
        <dbReference type="PROSITE" id="PS50837"/>
    </source>
</evidence>
<reference evidence="4" key="1">
    <citation type="submission" date="2021-06" db="EMBL/GenBank/DDBJ databases">
        <title>Comparative genomics, transcriptomics and evolutionary studies reveal genomic signatures of adaptation to plant cell wall in hemibiotrophic fungi.</title>
        <authorList>
            <consortium name="DOE Joint Genome Institute"/>
            <person name="Baroncelli R."/>
            <person name="Diaz J.F."/>
            <person name="Benocci T."/>
            <person name="Peng M."/>
            <person name="Battaglia E."/>
            <person name="Haridas S."/>
            <person name="Andreopoulos W."/>
            <person name="Labutti K."/>
            <person name="Pangilinan J."/>
            <person name="Floch G.L."/>
            <person name="Makela M.R."/>
            <person name="Henrissat B."/>
            <person name="Grigoriev I.V."/>
            <person name="Crouch J.A."/>
            <person name="De Vries R.P."/>
            <person name="Sukno S.A."/>
            <person name="Thon M.R."/>
        </authorList>
    </citation>
    <scope>NUCLEOTIDE SEQUENCE</scope>
    <source>
        <strain evidence="4">MAFF235873</strain>
    </source>
</reference>
<evidence type="ECO:0000313" key="4">
    <source>
        <dbReference type="EMBL" id="KAK2030818.1"/>
    </source>
</evidence>